<dbReference type="SUPFAM" id="SSF160527">
    <property type="entry name" value="V-type ATPase subunit E-like"/>
    <property type="match status" value="1"/>
</dbReference>
<evidence type="ECO:0000256" key="8">
    <source>
        <dbReference type="HAMAP-Rule" id="MF_01416"/>
    </source>
</evidence>
<evidence type="ECO:0000256" key="2">
    <source>
        <dbReference type="ARBA" id="ARBA00022448"/>
    </source>
</evidence>
<evidence type="ECO:0000256" key="1">
    <source>
        <dbReference type="ARBA" id="ARBA00004370"/>
    </source>
</evidence>
<evidence type="ECO:0000256" key="5">
    <source>
        <dbReference type="ARBA" id="ARBA00023136"/>
    </source>
</evidence>
<dbReference type="PRINTS" id="PR00125">
    <property type="entry name" value="ATPASEDELTA"/>
</dbReference>
<dbReference type="AlphaFoldDB" id="A0A371IZW3"/>
<dbReference type="RefSeq" id="WP_094368408.1">
    <property type="nucleotide sequence ID" value="NZ_NOJY02000035.1"/>
</dbReference>
<sequence length="180" mass="20296">MINVVAGRYAEALFQVGEEQNSTTKLYEELNEVVVLTNNCKDLYSALVSPLVTKREKKELVEKIFNGQISDNLKNFMKILIDRDRISALEAIEKTYKTLLNEKNNVIEGTVISAVAMNDKEIKELEAKLSSKYNKNVMLENKVDETILGGVLVRLGNEEIDGTVKTRLAKMKEQLSQVIS</sequence>
<comment type="function">
    <text evidence="8">This protein is part of the stalk that links CF(0) to CF(1). It either transmits conformational changes from CF(0) to CF(1) or is implicated in proton conduction.</text>
</comment>
<dbReference type="Proteomes" id="UP000215694">
    <property type="component" value="Unassembled WGS sequence"/>
</dbReference>
<keyword evidence="4 8" id="KW-0406">Ion transport</keyword>
<name>A0A371IZW3_9FIRM</name>
<dbReference type="OrthoDB" id="9802471at2"/>
<accession>A0A371IZW3</accession>
<keyword evidence="10" id="KW-1185">Reference proteome</keyword>
<evidence type="ECO:0000256" key="7">
    <source>
        <dbReference type="ARBA" id="ARBA00023310"/>
    </source>
</evidence>
<dbReference type="GO" id="GO:0005886">
    <property type="term" value="C:plasma membrane"/>
    <property type="evidence" value="ECO:0007669"/>
    <property type="project" value="UniProtKB-SubCell"/>
</dbReference>
<dbReference type="HAMAP" id="MF_01416">
    <property type="entry name" value="ATP_synth_delta_bact"/>
    <property type="match status" value="1"/>
</dbReference>
<protein>
    <recommendedName>
        <fullName evidence="8">ATP synthase subunit delta</fullName>
    </recommendedName>
    <alternativeName>
        <fullName evidence="8">ATP synthase F(1) sector subunit delta</fullName>
    </alternativeName>
    <alternativeName>
        <fullName evidence="8">F-type ATPase subunit delta</fullName>
        <shortName evidence="8">F-ATPase subunit delta</shortName>
    </alternativeName>
</protein>
<gene>
    <name evidence="8" type="primary">atpH</name>
    <name evidence="9" type="ORF">CHL78_014960</name>
</gene>
<keyword evidence="7 8" id="KW-0066">ATP synthesis</keyword>
<dbReference type="SUPFAM" id="SSF47928">
    <property type="entry name" value="N-terminal domain of the delta subunit of the F1F0-ATP synthase"/>
    <property type="match status" value="1"/>
</dbReference>
<dbReference type="NCBIfam" id="NF004403">
    <property type="entry name" value="PRK05758.2-4"/>
    <property type="match status" value="1"/>
</dbReference>
<dbReference type="InterPro" id="IPR020781">
    <property type="entry name" value="ATPase_OSCP/d_CS"/>
</dbReference>
<keyword evidence="3 8" id="KW-0375">Hydrogen ion transport</keyword>
<dbReference type="GO" id="GO:0045259">
    <property type="term" value="C:proton-transporting ATP synthase complex"/>
    <property type="evidence" value="ECO:0007669"/>
    <property type="project" value="UniProtKB-KW"/>
</dbReference>
<comment type="caution">
    <text evidence="9">The sequence shown here is derived from an EMBL/GenBank/DDBJ whole genome shotgun (WGS) entry which is preliminary data.</text>
</comment>
<keyword evidence="5 8" id="KW-0472">Membrane</keyword>
<keyword evidence="2 8" id="KW-0813">Transport</keyword>
<keyword evidence="6 8" id="KW-0139">CF(1)</keyword>
<evidence type="ECO:0000313" key="10">
    <source>
        <dbReference type="Proteomes" id="UP000215694"/>
    </source>
</evidence>
<organism evidence="9 10">
    <name type="scientific">Romboutsia weinsteinii</name>
    <dbReference type="NCBI Taxonomy" id="2020949"/>
    <lineage>
        <taxon>Bacteria</taxon>
        <taxon>Bacillati</taxon>
        <taxon>Bacillota</taxon>
        <taxon>Clostridia</taxon>
        <taxon>Peptostreptococcales</taxon>
        <taxon>Peptostreptococcaceae</taxon>
        <taxon>Romboutsia</taxon>
    </lineage>
</organism>
<evidence type="ECO:0000313" key="9">
    <source>
        <dbReference type="EMBL" id="RDY26101.1"/>
    </source>
</evidence>
<dbReference type="InterPro" id="IPR000711">
    <property type="entry name" value="ATPase_OSCP/dsu"/>
</dbReference>
<dbReference type="InterPro" id="IPR026015">
    <property type="entry name" value="ATP_synth_OSCP/delta_N_sf"/>
</dbReference>
<dbReference type="Pfam" id="PF00213">
    <property type="entry name" value="OSCP"/>
    <property type="match status" value="1"/>
</dbReference>
<comment type="similarity">
    <text evidence="8">Belongs to the ATPase delta chain family.</text>
</comment>
<keyword evidence="8" id="KW-1003">Cell membrane</keyword>
<evidence type="ECO:0000256" key="6">
    <source>
        <dbReference type="ARBA" id="ARBA00023196"/>
    </source>
</evidence>
<dbReference type="EMBL" id="NOJY02000035">
    <property type="protein sequence ID" value="RDY26101.1"/>
    <property type="molecule type" value="Genomic_DNA"/>
</dbReference>
<dbReference type="NCBIfam" id="TIGR01145">
    <property type="entry name" value="ATP_synt_delta"/>
    <property type="match status" value="1"/>
</dbReference>
<comment type="function">
    <text evidence="8">F(1)F(0) ATP synthase produces ATP from ADP in the presence of a proton or sodium gradient. F-type ATPases consist of two structural domains, F(1) containing the extramembraneous catalytic core and F(0) containing the membrane proton channel, linked together by a central stalk and a peripheral stalk. During catalysis, ATP synthesis in the catalytic domain of F(1) is coupled via a rotary mechanism of the central stalk subunits to proton translocation.</text>
</comment>
<dbReference type="GO" id="GO:0046933">
    <property type="term" value="F:proton-transporting ATP synthase activity, rotational mechanism"/>
    <property type="evidence" value="ECO:0007669"/>
    <property type="project" value="UniProtKB-UniRule"/>
</dbReference>
<evidence type="ECO:0000256" key="4">
    <source>
        <dbReference type="ARBA" id="ARBA00023065"/>
    </source>
</evidence>
<evidence type="ECO:0000256" key="3">
    <source>
        <dbReference type="ARBA" id="ARBA00022781"/>
    </source>
</evidence>
<reference evidence="9 10" key="1">
    <citation type="journal article" date="2017" name="Genome Announc.">
        <title>Draft Genome Sequence of Romboutsia weinsteinii sp. nov. Strain CCRI-19649(T) Isolated from Surface Water.</title>
        <authorList>
            <person name="Maheux A.F."/>
            <person name="Boudreau D.K."/>
            <person name="Berube E."/>
            <person name="Boissinot M."/>
            <person name="Cantin P."/>
            <person name="Raymond F."/>
            <person name="Corbeil J."/>
            <person name="Omar R.F."/>
            <person name="Bergeron M.G."/>
        </authorList>
    </citation>
    <scope>NUCLEOTIDE SEQUENCE [LARGE SCALE GENOMIC DNA]</scope>
    <source>
        <strain evidence="9 10">CCRI-19649</strain>
    </source>
</reference>
<dbReference type="PANTHER" id="PTHR11910">
    <property type="entry name" value="ATP SYNTHASE DELTA CHAIN"/>
    <property type="match status" value="1"/>
</dbReference>
<proteinExistence type="inferred from homology"/>
<comment type="subcellular location">
    <subcellularLocation>
        <location evidence="8">Cell membrane</location>
        <topology evidence="8">Peripheral membrane protein</topology>
    </subcellularLocation>
    <subcellularLocation>
        <location evidence="1">Membrane</location>
    </subcellularLocation>
</comment>
<dbReference type="Gene3D" id="1.10.520.20">
    <property type="entry name" value="N-terminal domain of the delta subunit of the F1F0-ATP synthase"/>
    <property type="match status" value="1"/>
</dbReference>
<dbReference type="PROSITE" id="PS00389">
    <property type="entry name" value="ATPASE_DELTA"/>
    <property type="match status" value="1"/>
</dbReference>